<accession>A0A0D0BNG9</accession>
<gene>
    <name evidence="1" type="ORF">GYMLUDRAFT_265999</name>
</gene>
<protein>
    <submittedName>
        <fullName evidence="1">Uncharacterized protein</fullName>
    </submittedName>
</protein>
<evidence type="ECO:0000313" key="1">
    <source>
        <dbReference type="EMBL" id="KIK51029.1"/>
    </source>
</evidence>
<sequence length="163" mass="18591">MPSVETKSNFTYCLTQYKNAVSAWEKDPDQADKLSILFWSYNNLNAALASAIGWDKTVLKIYIRARLNPVAMFEEGNRIAQTQVVVYFGDNRFITHGSMRDAIETINNYWDNDPTDDIFDCAWYGSGHGVKMVRDNIRQVYGHGEGTRGGMKDVWAWLDGYAN</sequence>
<dbReference type="HOGENOM" id="CLU_1627235_0_0_1"/>
<proteinExistence type="predicted"/>
<dbReference type="AlphaFoldDB" id="A0A0D0BNG9"/>
<dbReference type="Proteomes" id="UP000053593">
    <property type="component" value="Unassembled WGS sequence"/>
</dbReference>
<keyword evidence="2" id="KW-1185">Reference proteome</keyword>
<reference evidence="1 2" key="1">
    <citation type="submission" date="2014-04" db="EMBL/GenBank/DDBJ databases">
        <title>Evolutionary Origins and Diversification of the Mycorrhizal Mutualists.</title>
        <authorList>
            <consortium name="DOE Joint Genome Institute"/>
            <consortium name="Mycorrhizal Genomics Consortium"/>
            <person name="Kohler A."/>
            <person name="Kuo A."/>
            <person name="Nagy L.G."/>
            <person name="Floudas D."/>
            <person name="Copeland A."/>
            <person name="Barry K.W."/>
            <person name="Cichocki N."/>
            <person name="Veneault-Fourrey C."/>
            <person name="LaButti K."/>
            <person name="Lindquist E.A."/>
            <person name="Lipzen A."/>
            <person name="Lundell T."/>
            <person name="Morin E."/>
            <person name="Murat C."/>
            <person name="Riley R."/>
            <person name="Ohm R."/>
            <person name="Sun H."/>
            <person name="Tunlid A."/>
            <person name="Henrissat B."/>
            <person name="Grigoriev I.V."/>
            <person name="Hibbett D.S."/>
            <person name="Martin F."/>
        </authorList>
    </citation>
    <scope>NUCLEOTIDE SEQUENCE [LARGE SCALE GENOMIC DNA]</scope>
    <source>
        <strain evidence="1 2">FD-317 M1</strain>
    </source>
</reference>
<organism evidence="1 2">
    <name type="scientific">Collybiopsis luxurians FD-317 M1</name>
    <dbReference type="NCBI Taxonomy" id="944289"/>
    <lineage>
        <taxon>Eukaryota</taxon>
        <taxon>Fungi</taxon>
        <taxon>Dikarya</taxon>
        <taxon>Basidiomycota</taxon>
        <taxon>Agaricomycotina</taxon>
        <taxon>Agaricomycetes</taxon>
        <taxon>Agaricomycetidae</taxon>
        <taxon>Agaricales</taxon>
        <taxon>Marasmiineae</taxon>
        <taxon>Omphalotaceae</taxon>
        <taxon>Collybiopsis</taxon>
        <taxon>Collybiopsis luxurians</taxon>
    </lineage>
</organism>
<evidence type="ECO:0000313" key="2">
    <source>
        <dbReference type="Proteomes" id="UP000053593"/>
    </source>
</evidence>
<name>A0A0D0BNG9_9AGAR</name>
<dbReference type="EMBL" id="KN834875">
    <property type="protein sequence ID" value="KIK51029.1"/>
    <property type="molecule type" value="Genomic_DNA"/>
</dbReference>